<evidence type="ECO:0000259" key="3">
    <source>
        <dbReference type="Pfam" id="PF23866"/>
    </source>
</evidence>
<dbReference type="RefSeq" id="WP_168087511.1">
    <property type="nucleotide sequence ID" value="NZ_BHZH01000034.1"/>
</dbReference>
<sequence>MVFRLHLRANAAFAAAGPLLVVVLLYVFAEEVGGGPDGYWVAGTAKAVSALMFIAPVVAACAAWEAGRLRRAGVAGGAPVRGGFRIAMASLSPVLALGLLALLVSLVGVRVGMAAAPGWPEPTILAAAVVTLCGWLAVGYALGVWLPPAASVPLALVGGYLWQVYPPALEPLWLRHLTQPARGCCTSADAVAAGGLSGPALAAVALAGTAVAAAALSRRAPRRGAPGGARSVLVTAVALLVASATGVAAVRAVSGLGPDAVAARSADELVCADAGAATRVCVWPEHERRLDETVEVVRTAVAGLAPVGIAPPALVTELPHQAAQYEPAAGGEDGAVTGGAVTDGAATDDSASGGTPPSTGSPDQWTITVRAATSFTTDDIRAGLAADLAGALLDGGSRTPAADCPADPADAADQGFQAANHLFAWLAVRAGTEPQEARDRFDPQLWTAVGAALDGDDAAQAAWFRATLDRAGCAPR</sequence>
<feature type="transmembrane region" description="Helical" evidence="2">
    <location>
        <begin position="228"/>
        <end position="250"/>
    </location>
</feature>
<feature type="compositionally biased region" description="Low complexity" evidence="1">
    <location>
        <begin position="338"/>
        <end position="362"/>
    </location>
</feature>
<gene>
    <name evidence="4" type="ORF">HCN52_07130</name>
</gene>
<organism evidence="4 5">
    <name type="scientific">Streptomyces bohaiensis</name>
    <dbReference type="NCBI Taxonomy" id="1431344"/>
    <lineage>
        <taxon>Bacteria</taxon>
        <taxon>Bacillati</taxon>
        <taxon>Actinomycetota</taxon>
        <taxon>Actinomycetes</taxon>
        <taxon>Kitasatosporales</taxon>
        <taxon>Streptomycetaceae</taxon>
        <taxon>Streptomyces</taxon>
    </lineage>
</organism>
<dbReference type="Pfam" id="PF23866">
    <property type="entry name" value="DUF7224"/>
    <property type="match status" value="1"/>
</dbReference>
<evidence type="ECO:0000256" key="1">
    <source>
        <dbReference type="SAM" id="MobiDB-lite"/>
    </source>
</evidence>
<protein>
    <recommendedName>
        <fullName evidence="3">DUF7224 domain-containing protein</fullName>
    </recommendedName>
</protein>
<feature type="transmembrane region" description="Helical" evidence="2">
    <location>
        <begin position="149"/>
        <end position="165"/>
    </location>
</feature>
<accession>A0ABX1CA09</accession>
<feature type="region of interest" description="Disordered" evidence="1">
    <location>
        <begin position="328"/>
        <end position="364"/>
    </location>
</feature>
<feature type="transmembrane region" description="Helical" evidence="2">
    <location>
        <begin position="196"/>
        <end position="216"/>
    </location>
</feature>
<comment type="caution">
    <text evidence="4">The sequence shown here is derived from an EMBL/GenBank/DDBJ whole genome shotgun (WGS) entry which is preliminary data.</text>
</comment>
<proteinExistence type="predicted"/>
<feature type="transmembrane region" description="Helical" evidence="2">
    <location>
        <begin position="84"/>
        <end position="104"/>
    </location>
</feature>
<dbReference type="EMBL" id="JAAVJC010000035">
    <property type="protein sequence ID" value="NJQ14720.1"/>
    <property type="molecule type" value="Genomic_DNA"/>
</dbReference>
<feature type="transmembrane region" description="Helical" evidence="2">
    <location>
        <begin position="124"/>
        <end position="142"/>
    </location>
</feature>
<keyword evidence="2" id="KW-1133">Transmembrane helix</keyword>
<keyword evidence="5" id="KW-1185">Reference proteome</keyword>
<dbReference type="InterPro" id="IPR055648">
    <property type="entry name" value="DUF7224"/>
</dbReference>
<evidence type="ECO:0000313" key="4">
    <source>
        <dbReference type="EMBL" id="NJQ14720.1"/>
    </source>
</evidence>
<name>A0ABX1CA09_9ACTN</name>
<keyword evidence="2" id="KW-0472">Membrane</keyword>
<dbReference type="Proteomes" id="UP000727056">
    <property type="component" value="Unassembled WGS sequence"/>
</dbReference>
<evidence type="ECO:0000256" key="2">
    <source>
        <dbReference type="SAM" id="Phobius"/>
    </source>
</evidence>
<reference evidence="4 5" key="1">
    <citation type="submission" date="2020-03" db="EMBL/GenBank/DDBJ databases">
        <title>Draft genome of Streptomyces sp. ventii, isolated from the Axial Seamount in the Pacific Ocean, and resequencing of the two type strains Streptomyces lonarensis strain NCL 716 and Streptomyces bohaiensis strain 11A07.</title>
        <authorList>
            <person name="Loughran R.M."/>
            <person name="Pfannmuller K.M."/>
            <person name="Wasson B.J."/>
            <person name="Deadmond M.C."/>
            <person name="Paddock B.E."/>
            <person name="Koyack M.J."/>
            <person name="Gallegos D.A."/>
            <person name="Mitchell E.A."/>
            <person name="Ushijima B."/>
            <person name="Saw J.H."/>
            <person name="Mcphail K.L."/>
            <person name="Videau P."/>
        </authorList>
    </citation>
    <scope>NUCLEOTIDE SEQUENCE [LARGE SCALE GENOMIC DNA]</scope>
    <source>
        <strain evidence="4 5">11A07</strain>
    </source>
</reference>
<feature type="domain" description="DUF7224" evidence="3">
    <location>
        <begin position="400"/>
        <end position="468"/>
    </location>
</feature>
<feature type="transmembrane region" description="Helical" evidence="2">
    <location>
        <begin position="39"/>
        <end position="64"/>
    </location>
</feature>
<evidence type="ECO:0000313" key="5">
    <source>
        <dbReference type="Proteomes" id="UP000727056"/>
    </source>
</evidence>
<keyword evidence="2" id="KW-0812">Transmembrane</keyword>